<dbReference type="Gene3D" id="1.20.1640.10">
    <property type="entry name" value="Multidrug efflux transporter AcrB transmembrane domain"/>
    <property type="match status" value="2"/>
</dbReference>
<feature type="transmembrane region" description="Helical" evidence="2">
    <location>
        <begin position="12"/>
        <end position="32"/>
    </location>
</feature>
<keyword evidence="2" id="KW-0812">Transmembrane</keyword>
<dbReference type="InterPro" id="IPR001036">
    <property type="entry name" value="Acrflvin-R"/>
</dbReference>
<dbReference type="PANTHER" id="PTHR32063">
    <property type="match status" value="1"/>
</dbReference>
<dbReference type="InterPro" id="IPR027463">
    <property type="entry name" value="AcrB_DN_DC_subdom"/>
</dbReference>
<protein>
    <submittedName>
        <fullName evidence="3">Efflux RND transporter permease subunit</fullName>
    </submittedName>
</protein>
<sequence>MNLSSLCLERPTATIMLWLAVVVAGILCWLELPISALPRYETPTIEVEAKMPGASPENMATSIATPLEKEFSSIPGLVGTTSESIQGETKILLEFEPTRDIDAAAADVQASLFRISRSLPSELPAPPSYKKVNPGDAPIVSVAIDSPTMPLSRLNTYIDEVVVPALSTVPGVAQVTVKGRKRYAVRVHVDPERLAALDLTLLEVGNALKATNANTPLGQLDGNRQMLALQMDTGLMRAADFADVVVATRNGRTVQLKDVAEVIDSVEDVQNTSEVNGKYAIGLDIRRQPGANTVAAVDGVVAALDRLRSQMPPSVNVRVLGDRSLSIRHAIHDVNITLGLTVALVVLVIFLFLRRLSATVIPAVTVPVSLLGTFALMWWMDLSLNNISLMGLTIAVGLVVDDAIVVLENIMRHRERGLPIREAVDIGAREVGFTVVSISVSLVAVFIPIFFMPGTVGLLFHEFAIVVATAILVSALVSLTLIPAIAPSILARSRELPHAAHPAGGAMGAMGAVYARALDWALSHRRAVIVIGAATVVLTVAMYQLAPKGFFPQEDTGQVSVKLKAPPDMSFAARLVALRQVQSILLQDDAVQAIASKVDQDSTKFDIDLKDRSQRPSMQVVLARMRRDTNILPGISVSFSPVQNLKVGSSSSASAYQYTLQSLGADDLDAWAEKLLHVLKASDVFADVESDSEALGLEASIEVDRNKLAMLGIDMSSFRNTLYAAFGTREVSTIFAPEASYKVIMVLADAQRRDEQALGKVYVRSAEGALVPLGAIASIKRSSGKTLVAHKAQLPAHTISFELAPGYSLSDAQLVIAEGQRDIGMPDTLFGSFDGQAALYERSQTTQIWLVVAAVAVIYLILGVLYESWIHPVTILMGIPSAALGALLALRLTGLELTFVAMIGIVLLIGIVKKNAIMMIDFALEAQRKQGWSSERAIREACLHRFRPIMMTTICALVGALPLALGVGAGAELRQPMGVAVVGGLLVSQVITLLITPVVFMTFEQWTRRRRNRAGAEARNAQVDAGGAATGSTGLPS</sequence>
<evidence type="ECO:0000256" key="1">
    <source>
        <dbReference type="SAM" id="MobiDB-lite"/>
    </source>
</evidence>
<organism evidence="3 4">
    <name type="scientific">Luteimonas marina</name>
    <dbReference type="NCBI Taxonomy" id="488485"/>
    <lineage>
        <taxon>Bacteria</taxon>
        <taxon>Pseudomonadati</taxon>
        <taxon>Pseudomonadota</taxon>
        <taxon>Gammaproteobacteria</taxon>
        <taxon>Lysobacterales</taxon>
        <taxon>Lysobacteraceae</taxon>
        <taxon>Luteimonas</taxon>
    </lineage>
</organism>
<dbReference type="SUPFAM" id="SSF82866">
    <property type="entry name" value="Multidrug efflux transporter AcrB transmembrane domain"/>
    <property type="match status" value="2"/>
</dbReference>
<dbReference type="GO" id="GO:0005886">
    <property type="term" value="C:plasma membrane"/>
    <property type="evidence" value="ECO:0007669"/>
    <property type="project" value="TreeGrafter"/>
</dbReference>
<keyword evidence="2" id="KW-1133">Transmembrane helix</keyword>
<dbReference type="PANTHER" id="PTHR32063:SF21">
    <property type="entry name" value="MULTIDRUG RESISTANCE PROTEIN MDTB"/>
    <property type="match status" value="1"/>
</dbReference>
<dbReference type="Gene3D" id="3.30.70.1320">
    <property type="entry name" value="Multidrug efflux transporter AcrB pore domain like"/>
    <property type="match status" value="1"/>
</dbReference>
<proteinExistence type="predicted"/>
<evidence type="ECO:0000313" key="3">
    <source>
        <dbReference type="EMBL" id="TWT21452.1"/>
    </source>
</evidence>
<gene>
    <name evidence="3" type="ORF">FQY83_08920</name>
</gene>
<feature type="transmembrane region" description="Helical" evidence="2">
    <location>
        <begin position="977"/>
        <end position="1003"/>
    </location>
</feature>
<feature type="transmembrane region" description="Helical" evidence="2">
    <location>
        <begin position="463"/>
        <end position="486"/>
    </location>
</feature>
<feature type="transmembrane region" description="Helical" evidence="2">
    <location>
        <begin position="386"/>
        <end position="410"/>
    </location>
</feature>
<dbReference type="Gene3D" id="3.30.70.1440">
    <property type="entry name" value="Multidrug efflux transporter AcrB pore domain"/>
    <property type="match status" value="1"/>
</dbReference>
<dbReference type="SUPFAM" id="SSF82693">
    <property type="entry name" value="Multidrug efflux transporter AcrB pore domain, PN1, PN2, PC1 and PC2 subdomains"/>
    <property type="match status" value="2"/>
</dbReference>
<dbReference type="EMBL" id="VOHK01000003">
    <property type="protein sequence ID" value="TWT21452.1"/>
    <property type="molecule type" value="Genomic_DNA"/>
</dbReference>
<dbReference type="Gene3D" id="3.30.2090.10">
    <property type="entry name" value="Multidrug efflux transporter AcrB TolC docking domain, DN and DC subdomains"/>
    <property type="match status" value="2"/>
</dbReference>
<feature type="region of interest" description="Disordered" evidence="1">
    <location>
        <begin position="1014"/>
        <end position="1037"/>
    </location>
</feature>
<name>A0A5C5U7F5_9GAMM</name>
<keyword evidence="2" id="KW-0472">Membrane</keyword>
<feature type="transmembrane region" description="Helical" evidence="2">
    <location>
        <begin position="360"/>
        <end position="380"/>
    </location>
</feature>
<dbReference type="AlphaFoldDB" id="A0A5C5U7F5"/>
<dbReference type="SUPFAM" id="SSF82714">
    <property type="entry name" value="Multidrug efflux transporter AcrB TolC docking domain, DN and DC subdomains"/>
    <property type="match status" value="2"/>
</dbReference>
<dbReference type="OrthoDB" id="9757904at2"/>
<dbReference type="GO" id="GO:0042910">
    <property type="term" value="F:xenobiotic transmembrane transporter activity"/>
    <property type="evidence" value="ECO:0007669"/>
    <property type="project" value="TreeGrafter"/>
</dbReference>
<feature type="transmembrane region" description="Helical" evidence="2">
    <location>
        <begin position="848"/>
        <end position="866"/>
    </location>
</feature>
<feature type="transmembrane region" description="Helical" evidence="2">
    <location>
        <begin position="334"/>
        <end position="353"/>
    </location>
</feature>
<dbReference type="Pfam" id="PF00873">
    <property type="entry name" value="ACR_tran"/>
    <property type="match status" value="1"/>
</dbReference>
<dbReference type="PRINTS" id="PR00702">
    <property type="entry name" value="ACRIFLAVINRP"/>
</dbReference>
<evidence type="ECO:0000256" key="2">
    <source>
        <dbReference type="SAM" id="Phobius"/>
    </source>
</evidence>
<feature type="transmembrane region" description="Helical" evidence="2">
    <location>
        <begin position="945"/>
        <end position="965"/>
    </location>
</feature>
<comment type="caution">
    <text evidence="3">The sequence shown here is derived from an EMBL/GenBank/DDBJ whole genome shotgun (WGS) entry which is preliminary data.</text>
</comment>
<keyword evidence="4" id="KW-1185">Reference proteome</keyword>
<reference evidence="3 4" key="1">
    <citation type="journal article" date="2008" name="Int. J. Syst. Evol. Microbiol.">
        <title>Luteimonas marina sp. nov., isolated from seawater.</title>
        <authorList>
            <person name="Baik K.S."/>
            <person name="Park S.C."/>
            <person name="Kim M.S."/>
            <person name="Kim E.M."/>
            <person name="Park C."/>
            <person name="Chun J."/>
            <person name="Seong C.N."/>
        </authorList>
    </citation>
    <scope>NUCLEOTIDE SEQUENCE [LARGE SCALE GENOMIC DNA]</scope>
    <source>
        <strain evidence="3 4">FR1330</strain>
    </source>
</reference>
<feature type="transmembrane region" description="Helical" evidence="2">
    <location>
        <begin position="899"/>
        <end position="924"/>
    </location>
</feature>
<dbReference type="Gene3D" id="3.30.70.1430">
    <property type="entry name" value="Multidrug efflux transporter AcrB pore domain"/>
    <property type="match status" value="2"/>
</dbReference>
<evidence type="ECO:0000313" key="4">
    <source>
        <dbReference type="Proteomes" id="UP000319980"/>
    </source>
</evidence>
<accession>A0A5C5U7F5</accession>
<dbReference type="Proteomes" id="UP000319980">
    <property type="component" value="Unassembled WGS sequence"/>
</dbReference>
<dbReference type="RefSeq" id="WP_146387205.1">
    <property type="nucleotide sequence ID" value="NZ_VOHK01000003.1"/>
</dbReference>
<feature type="transmembrane region" description="Helical" evidence="2">
    <location>
        <begin position="431"/>
        <end position="451"/>
    </location>
</feature>